<proteinExistence type="predicted"/>
<protein>
    <submittedName>
        <fullName evidence="2">Uncharacterized protein</fullName>
    </submittedName>
</protein>
<dbReference type="OrthoDB" id="5990136at2759"/>
<dbReference type="Proteomes" id="UP000507470">
    <property type="component" value="Unassembled WGS sequence"/>
</dbReference>
<accession>A0A6J8B632</accession>
<evidence type="ECO:0000256" key="1">
    <source>
        <dbReference type="SAM" id="MobiDB-lite"/>
    </source>
</evidence>
<evidence type="ECO:0000313" key="2">
    <source>
        <dbReference type="EMBL" id="CAC5379345.1"/>
    </source>
</evidence>
<evidence type="ECO:0000313" key="3">
    <source>
        <dbReference type="Proteomes" id="UP000507470"/>
    </source>
</evidence>
<keyword evidence="3" id="KW-1185">Reference proteome</keyword>
<gene>
    <name evidence="2" type="ORF">MCOR_15420</name>
</gene>
<organism evidence="2 3">
    <name type="scientific">Mytilus coruscus</name>
    <name type="common">Sea mussel</name>
    <dbReference type="NCBI Taxonomy" id="42192"/>
    <lineage>
        <taxon>Eukaryota</taxon>
        <taxon>Metazoa</taxon>
        <taxon>Spiralia</taxon>
        <taxon>Lophotrochozoa</taxon>
        <taxon>Mollusca</taxon>
        <taxon>Bivalvia</taxon>
        <taxon>Autobranchia</taxon>
        <taxon>Pteriomorphia</taxon>
        <taxon>Mytilida</taxon>
        <taxon>Mytiloidea</taxon>
        <taxon>Mytilidae</taxon>
        <taxon>Mytilinae</taxon>
        <taxon>Mytilus</taxon>
    </lineage>
</organism>
<feature type="compositionally biased region" description="Basic and acidic residues" evidence="1">
    <location>
        <begin position="69"/>
        <end position="83"/>
    </location>
</feature>
<feature type="region of interest" description="Disordered" evidence="1">
    <location>
        <begin position="69"/>
        <end position="92"/>
    </location>
</feature>
<dbReference type="EMBL" id="CACVKT020002678">
    <property type="protein sequence ID" value="CAC5379345.1"/>
    <property type="molecule type" value="Genomic_DNA"/>
</dbReference>
<name>A0A6J8B632_MYTCO</name>
<dbReference type="AlphaFoldDB" id="A0A6J8B632"/>
<sequence length="310" mass="35825">MSLPKDCAEFLTKNNLSHHEEFFYNLGVASFDDFFAIESLDLKSYLKPLEERRFFKALSGFKSGNDFKTEKKKVETEHTERTPEINNKQKNKHQLPDFEDFERIDVKEEECYEQQIGTEGGSELLQDNLEECIATPIPSTSNKMKGQSSEHQEFEICNQGSQKPTMFGSKKTYGNAAEKGIKLWSDFQIKTAIGLEKKRREFFNMKAEELCSVTHIKRNWTKTEIAGAADTAWTLKKTALLQVENSYISTLLEGKKAPKQKESTIRKNLEEMMVNHMKLVSLDQELKVLAEEGNSDRKKEVEEEMKHIMR</sequence>
<reference evidence="2 3" key="1">
    <citation type="submission" date="2020-06" db="EMBL/GenBank/DDBJ databases">
        <authorList>
            <person name="Li R."/>
            <person name="Bekaert M."/>
        </authorList>
    </citation>
    <scope>NUCLEOTIDE SEQUENCE [LARGE SCALE GENOMIC DNA]</scope>
    <source>
        <strain evidence="3">wild</strain>
    </source>
</reference>